<organism evidence="1 2">
    <name type="scientific">Danxiaibacter flavus</name>
    <dbReference type="NCBI Taxonomy" id="3049108"/>
    <lineage>
        <taxon>Bacteria</taxon>
        <taxon>Pseudomonadati</taxon>
        <taxon>Bacteroidota</taxon>
        <taxon>Chitinophagia</taxon>
        <taxon>Chitinophagales</taxon>
        <taxon>Chitinophagaceae</taxon>
        <taxon>Danxiaibacter</taxon>
    </lineage>
</organism>
<comment type="caution">
    <text evidence="1">The sequence shown here is derived from an EMBL/GenBank/DDBJ whole genome shotgun (WGS) entry which is preliminary data.</text>
</comment>
<gene>
    <name evidence="1" type="ORF">QTN47_02150</name>
</gene>
<name>A0ABV3Z9S8_9BACT</name>
<dbReference type="Pfam" id="PF13366">
    <property type="entry name" value="PDDEXK_3"/>
    <property type="match status" value="1"/>
</dbReference>
<reference evidence="1 2" key="1">
    <citation type="submission" date="2023-07" db="EMBL/GenBank/DDBJ databases">
        <authorList>
            <person name="Lian W.-H."/>
        </authorList>
    </citation>
    <scope>NUCLEOTIDE SEQUENCE [LARGE SCALE GENOMIC DNA]</scope>
    <source>
        <strain evidence="1 2">SYSU DXS3180</strain>
    </source>
</reference>
<keyword evidence="2" id="KW-1185">Reference proteome</keyword>
<proteinExistence type="predicted"/>
<dbReference type="NCBIfam" id="TIGR04256">
    <property type="entry name" value="GxxExxY"/>
    <property type="match status" value="1"/>
</dbReference>
<dbReference type="InterPro" id="IPR026350">
    <property type="entry name" value="GxxExxY"/>
</dbReference>
<dbReference type="EMBL" id="JAULBC010000001">
    <property type="protein sequence ID" value="MEX6686275.1"/>
    <property type="molecule type" value="Genomic_DNA"/>
</dbReference>
<sequence length="124" mass="14612">MENEIATLALDVAFKIHKQYGPGLYESVYEKLFCYEWDKLNMWYLRQHPVPLVHENIRLEIGFRADLILNDLVLIELKSVEKLDNVHFKQVLTYLKLSKLRLGLLINFNSVYLKNGIHRIVNGL</sequence>
<protein>
    <submittedName>
        <fullName evidence="1">GxxExxY protein</fullName>
    </submittedName>
</protein>
<accession>A0ABV3Z9S8</accession>
<evidence type="ECO:0000313" key="1">
    <source>
        <dbReference type="EMBL" id="MEX6686275.1"/>
    </source>
</evidence>
<evidence type="ECO:0000313" key="2">
    <source>
        <dbReference type="Proteomes" id="UP001560573"/>
    </source>
</evidence>
<dbReference type="Proteomes" id="UP001560573">
    <property type="component" value="Unassembled WGS sequence"/>
</dbReference>